<protein>
    <submittedName>
        <fullName evidence="1">AAA domain-containing protein</fullName>
    </submittedName>
</protein>
<dbReference type="SUPFAM" id="SSF52540">
    <property type="entry name" value="P-loop containing nucleoside triphosphate hydrolases"/>
    <property type="match status" value="1"/>
</dbReference>
<dbReference type="Proteomes" id="UP000198683">
    <property type="component" value="Unassembled WGS sequence"/>
</dbReference>
<dbReference type="Gene3D" id="3.40.50.300">
    <property type="entry name" value="P-loop containing nucleotide triphosphate hydrolases"/>
    <property type="match status" value="1"/>
</dbReference>
<organism evidence="1 2">
    <name type="scientific">Nonomuraea maritima</name>
    <dbReference type="NCBI Taxonomy" id="683260"/>
    <lineage>
        <taxon>Bacteria</taxon>
        <taxon>Bacillati</taxon>
        <taxon>Actinomycetota</taxon>
        <taxon>Actinomycetes</taxon>
        <taxon>Streptosporangiales</taxon>
        <taxon>Streptosporangiaceae</taxon>
        <taxon>Nonomuraea</taxon>
    </lineage>
</organism>
<proteinExistence type="predicted"/>
<reference evidence="1 2" key="1">
    <citation type="submission" date="2016-10" db="EMBL/GenBank/DDBJ databases">
        <authorList>
            <person name="de Groot N.N."/>
        </authorList>
    </citation>
    <scope>NUCLEOTIDE SEQUENCE [LARGE SCALE GENOMIC DNA]</scope>
    <source>
        <strain evidence="1 2">CGMCC 4.5681</strain>
    </source>
</reference>
<dbReference type="STRING" id="683260.SAMN05421874_15811"/>
<keyword evidence="2" id="KW-1185">Reference proteome</keyword>
<name>A0A1G9SHU4_9ACTN</name>
<dbReference type="AlphaFoldDB" id="A0A1G9SHU4"/>
<accession>A0A1G9SHU4</accession>
<evidence type="ECO:0000313" key="2">
    <source>
        <dbReference type="Proteomes" id="UP000198683"/>
    </source>
</evidence>
<dbReference type="Pfam" id="PF13671">
    <property type="entry name" value="AAA_33"/>
    <property type="match status" value="1"/>
</dbReference>
<dbReference type="InterPro" id="IPR027417">
    <property type="entry name" value="P-loop_NTPase"/>
</dbReference>
<sequence>MEKPTSGPSQPADSVGGNAAPQVIEQLLAKATGHRSDAEQNTFFNRVIDAWRCQPGPDNSQPVLTLVAGYAGSGKTKFSRFLCEITGWALLDKDTLTRPLVERLLVSLGGDPHDRHTELYLQDVRPLEYRCLMETAFDNLEAGTSTVVSAPFIAELADSDWVARLSDRCTSRGIDVVVAWVRCDVDSMRKHIELRGDARDTWKLQNWESYASTLNTETSPPTAHITIDNRLGAATYLTDQARDALNRIPLREDAELDASHQRSD</sequence>
<gene>
    <name evidence="1" type="ORF">SAMN05421874_15811</name>
</gene>
<dbReference type="EMBL" id="FNFB01000058">
    <property type="protein sequence ID" value="SDM35076.1"/>
    <property type="molecule type" value="Genomic_DNA"/>
</dbReference>
<evidence type="ECO:0000313" key="1">
    <source>
        <dbReference type="EMBL" id="SDM35076.1"/>
    </source>
</evidence>